<sequence length="440" mass="47778">MGSVPAVAEVQVELAERPDDSPLRCAFVPLSENDLVRRLTALAKPERTVFDATRGHLADAVAFQPCVRYNSQDRFTVRQLDVHGKKWTFTGVFDGHLGDATVEHAAHHLPIIVQEVLDKLVPTPDAPLPAPDIVSDMLASRITAFDNAIAGDVLELFPGGIDLLPTRTDEEIQAVVNDFASLSGSSNGTAGANYKKARLCLYGTTALVALVDPTHENLWVANLGDCEAVLVTPDPDGRLPRHEVLNVLHNGSNAAEIARVRRDHPGEPDSVMNGRVLGTIAPFRCLGDTPFKQPAIFTRRVLYNLYPGVADPTPWETFLARNRTPPYISSVPDVVHRRLGPRSLLILATDGLSELYDGAGRADMVADWALCVAEAEARVGARAKVGSTEEKEGLGEGENLALRLLRRALGGEDLMSISQMITLDMETPWMDDTTIIVQVL</sequence>
<evidence type="ECO:0000313" key="2">
    <source>
        <dbReference type="EMBL" id="KAF8471622.1"/>
    </source>
</evidence>
<reference evidence="2" key="1">
    <citation type="submission" date="2019-10" db="EMBL/GenBank/DDBJ databases">
        <authorList>
            <consortium name="DOE Joint Genome Institute"/>
            <person name="Kuo A."/>
            <person name="Miyauchi S."/>
            <person name="Kiss E."/>
            <person name="Drula E."/>
            <person name="Kohler A."/>
            <person name="Sanchez-Garcia M."/>
            <person name="Andreopoulos B."/>
            <person name="Barry K.W."/>
            <person name="Bonito G."/>
            <person name="Buee M."/>
            <person name="Carver A."/>
            <person name="Chen C."/>
            <person name="Cichocki N."/>
            <person name="Clum A."/>
            <person name="Culley D."/>
            <person name="Crous P.W."/>
            <person name="Fauchery L."/>
            <person name="Girlanda M."/>
            <person name="Hayes R."/>
            <person name="Keri Z."/>
            <person name="LaButti K."/>
            <person name="Lipzen A."/>
            <person name="Lombard V."/>
            <person name="Magnuson J."/>
            <person name="Maillard F."/>
            <person name="Morin E."/>
            <person name="Murat C."/>
            <person name="Nolan M."/>
            <person name="Ohm R."/>
            <person name="Pangilinan J."/>
            <person name="Pereira M."/>
            <person name="Perotto S."/>
            <person name="Peter M."/>
            <person name="Riley R."/>
            <person name="Sitrit Y."/>
            <person name="Stielow B."/>
            <person name="Szollosi G."/>
            <person name="Zifcakova L."/>
            <person name="Stursova M."/>
            <person name="Spatafora J.W."/>
            <person name="Tedersoo L."/>
            <person name="Vaario L.-M."/>
            <person name="Yamada A."/>
            <person name="Yan M."/>
            <person name="Wang P."/>
            <person name="Xu J."/>
            <person name="Bruns T."/>
            <person name="Baldrian P."/>
            <person name="Vilgalys R."/>
            <person name="Henrissat B."/>
            <person name="Grigoriev I.V."/>
            <person name="Hibbett D."/>
            <person name="Nagy L.G."/>
            <person name="Martin F.M."/>
        </authorList>
    </citation>
    <scope>NUCLEOTIDE SEQUENCE</scope>
    <source>
        <strain evidence="2">Prilba</strain>
    </source>
</reference>
<organism evidence="2 3">
    <name type="scientific">Russula ochroleuca</name>
    <dbReference type="NCBI Taxonomy" id="152965"/>
    <lineage>
        <taxon>Eukaryota</taxon>
        <taxon>Fungi</taxon>
        <taxon>Dikarya</taxon>
        <taxon>Basidiomycota</taxon>
        <taxon>Agaricomycotina</taxon>
        <taxon>Agaricomycetes</taxon>
        <taxon>Russulales</taxon>
        <taxon>Russulaceae</taxon>
        <taxon>Russula</taxon>
    </lineage>
</organism>
<reference evidence="2" key="2">
    <citation type="journal article" date="2020" name="Nat. Commun.">
        <title>Large-scale genome sequencing of mycorrhizal fungi provides insights into the early evolution of symbiotic traits.</title>
        <authorList>
            <person name="Miyauchi S."/>
            <person name="Kiss E."/>
            <person name="Kuo A."/>
            <person name="Drula E."/>
            <person name="Kohler A."/>
            <person name="Sanchez-Garcia M."/>
            <person name="Morin E."/>
            <person name="Andreopoulos B."/>
            <person name="Barry K.W."/>
            <person name="Bonito G."/>
            <person name="Buee M."/>
            <person name="Carver A."/>
            <person name="Chen C."/>
            <person name="Cichocki N."/>
            <person name="Clum A."/>
            <person name="Culley D."/>
            <person name="Crous P.W."/>
            <person name="Fauchery L."/>
            <person name="Girlanda M."/>
            <person name="Hayes R.D."/>
            <person name="Keri Z."/>
            <person name="LaButti K."/>
            <person name="Lipzen A."/>
            <person name="Lombard V."/>
            <person name="Magnuson J."/>
            <person name="Maillard F."/>
            <person name="Murat C."/>
            <person name="Nolan M."/>
            <person name="Ohm R.A."/>
            <person name="Pangilinan J."/>
            <person name="Pereira M.F."/>
            <person name="Perotto S."/>
            <person name="Peter M."/>
            <person name="Pfister S."/>
            <person name="Riley R."/>
            <person name="Sitrit Y."/>
            <person name="Stielow J.B."/>
            <person name="Szollosi G."/>
            <person name="Zifcakova L."/>
            <person name="Stursova M."/>
            <person name="Spatafora J.W."/>
            <person name="Tedersoo L."/>
            <person name="Vaario L.M."/>
            <person name="Yamada A."/>
            <person name="Yan M."/>
            <person name="Wang P."/>
            <person name="Xu J."/>
            <person name="Bruns T."/>
            <person name="Baldrian P."/>
            <person name="Vilgalys R."/>
            <person name="Dunand C."/>
            <person name="Henrissat B."/>
            <person name="Grigoriev I.V."/>
            <person name="Hibbett D."/>
            <person name="Nagy L.G."/>
            <person name="Martin F.M."/>
        </authorList>
    </citation>
    <scope>NUCLEOTIDE SEQUENCE</scope>
    <source>
        <strain evidence="2">Prilba</strain>
    </source>
</reference>
<dbReference type="SUPFAM" id="SSF81606">
    <property type="entry name" value="PP2C-like"/>
    <property type="match status" value="1"/>
</dbReference>
<feature type="domain" description="PPM-type phosphatase" evidence="1">
    <location>
        <begin position="71"/>
        <end position="440"/>
    </location>
</feature>
<proteinExistence type="predicted"/>
<dbReference type="InterPro" id="IPR036457">
    <property type="entry name" value="PPM-type-like_dom_sf"/>
</dbReference>
<keyword evidence="3" id="KW-1185">Reference proteome</keyword>
<dbReference type="InterPro" id="IPR001932">
    <property type="entry name" value="PPM-type_phosphatase-like_dom"/>
</dbReference>
<protein>
    <submittedName>
        <fullName evidence="2">Protein serine/threonine phosphatase 2C</fullName>
    </submittedName>
</protein>
<dbReference type="Gene3D" id="3.60.40.10">
    <property type="entry name" value="PPM-type phosphatase domain"/>
    <property type="match status" value="1"/>
</dbReference>
<dbReference type="PROSITE" id="PS51746">
    <property type="entry name" value="PPM_2"/>
    <property type="match status" value="1"/>
</dbReference>
<gene>
    <name evidence="2" type="ORF">DFH94DRAFT_768622</name>
</gene>
<dbReference type="InterPro" id="IPR015655">
    <property type="entry name" value="PP2C"/>
</dbReference>
<dbReference type="EMBL" id="WHVB01000022">
    <property type="protein sequence ID" value="KAF8471622.1"/>
    <property type="molecule type" value="Genomic_DNA"/>
</dbReference>
<dbReference type="SMART" id="SM00332">
    <property type="entry name" value="PP2Cc"/>
    <property type="match status" value="1"/>
</dbReference>
<dbReference type="AlphaFoldDB" id="A0A9P5JYM7"/>
<dbReference type="PANTHER" id="PTHR13832:SF792">
    <property type="entry name" value="GM14286P"/>
    <property type="match status" value="1"/>
</dbReference>
<accession>A0A9P5JYM7</accession>
<comment type="caution">
    <text evidence="2">The sequence shown here is derived from an EMBL/GenBank/DDBJ whole genome shotgun (WGS) entry which is preliminary data.</text>
</comment>
<evidence type="ECO:0000259" key="1">
    <source>
        <dbReference type="PROSITE" id="PS51746"/>
    </source>
</evidence>
<dbReference type="PANTHER" id="PTHR13832">
    <property type="entry name" value="PROTEIN PHOSPHATASE 2C"/>
    <property type="match status" value="1"/>
</dbReference>
<dbReference type="Proteomes" id="UP000759537">
    <property type="component" value="Unassembled WGS sequence"/>
</dbReference>
<evidence type="ECO:0000313" key="3">
    <source>
        <dbReference type="Proteomes" id="UP000759537"/>
    </source>
</evidence>
<name>A0A9P5JYM7_9AGAM</name>
<dbReference type="Pfam" id="PF00481">
    <property type="entry name" value="PP2C"/>
    <property type="match status" value="1"/>
</dbReference>
<dbReference type="CDD" id="cd00143">
    <property type="entry name" value="PP2Cc"/>
    <property type="match status" value="1"/>
</dbReference>
<dbReference type="OrthoDB" id="420076at2759"/>
<dbReference type="GO" id="GO:0004722">
    <property type="term" value="F:protein serine/threonine phosphatase activity"/>
    <property type="evidence" value="ECO:0007669"/>
    <property type="project" value="InterPro"/>
</dbReference>